<dbReference type="InterPro" id="IPR044634">
    <property type="entry name" value="Zuotin/DnaJC2"/>
</dbReference>
<dbReference type="PROSITE" id="PS00636">
    <property type="entry name" value="DNAJ_1"/>
    <property type="match status" value="1"/>
</dbReference>
<sequence length="582" mass="68838">MVNGDDYIDIELEEKKRQEMQLKRRAANRQKIELPKHAKLDDYYALLGLSGSHITSTEEDIKNAYRRVSLTYHPDKAPPEQREEAEQIYKAMQEAYDTLIDPNRRRIYDSTREFDDTIPGKEEGKGKSEEFFKIYEPVFKRNSWFSKKKPIPSLGDMETPDEDVHAFYDFWLSFQSWREFKHEDEHKVGDAESREERRWMERENRKLVAEQVKAEKKRIRKMVNNAMEIDPRLLRIKQREKEAKEAKKRAKLEARLKREAERKRLEDEERREEERKKKEEEDRRAKEKANRETLKKLRKNFKRKCKKDFGLGKLDVDEIVERTSPDDLKTLYNSLTPEGGKALLQQKLADIKQEKKRIEAERERERQERKAKARLEAKVQEEEAKKKAEWSDIELMWLSKAVSKYPSGCHNRWTQICNLVNLMAKNPKGKERTEKDVIKQTRIMNNKKLSTGFSHAYNKNLKFKAGDDTVLEPSKEPTKDKSEHEEVKSKKKKRSGKKSSKKSSKDSEREEAQSQKSSEKPSDEWSAIQQKAFETALRETAKGPERWDNIASKVPGKTKKDCVRRFKEIRAKIMAQRAAKKS</sequence>
<feature type="domain" description="Myb-like" evidence="4">
    <location>
        <begin position="517"/>
        <end position="570"/>
    </location>
</feature>
<protein>
    <recommendedName>
        <fullName evidence="6">DnaJ homolog subfamily C member 2</fullName>
    </recommendedName>
</protein>
<name>A0A7S3Z8U4_9EUKA</name>
<feature type="region of interest" description="Disordered" evidence="2">
    <location>
        <begin position="263"/>
        <end position="296"/>
    </location>
</feature>
<proteinExistence type="predicted"/>
<dbReference type="PROSITE" id="PS50090">
    <property type="entry name" value="MYB_LIKE"/>
    <property type="match status" value="1"/>
</dbReference>
<dbReference type="PANTHER" id="PTHR43999">
    <property type="entry name" value="DNAJ HOMOLOG SUBFAMILY C MEMBER 2"/>
    <property type="match status" value="1"/>
</dbReference>
<dbReference type="PANTHER" id="PTHR43999:SF1">
    <property type="entry name" value="DNAJ HOMOLOG SUBFAMILY C MEMBER 2"/>
    <property type="match status" value="1"/>
</dbReference>
<evidence type="ECO:0000256" key="2">
    <source>
        <dbReference type="SAM" id="MobiDB-lite"/>
    </source>
</evidence>
<feature type="compositionally biased region" description="Basic and acidic residues" evidence="2">
    <location>
        <begin position="536"/>
        <end position="548"/>
    </location>
</feature>
<dbReference type="Gene3D" id="1.10.287.110">
    <property type="entry name" value="DnaJ domain"/>
    <property type="match status" value="1"/>
</dbReference>
<dbReference type="AlphaFoldDB" id="A0A7S3Z8U4"/>
<dbReference type="Pfam" id="PF00226">
    <property type="entry name" value="DnaJ"/>
    <property type="match status" value="1"/>
</dbReference>
<dbReference type="SMART" id="SM00717">
    <property type="entry name" value="SANT"/>
    <property type="match status" value="2"/>
</dbReference>
<dbReference type="SUPFAM" id="SSF46689">
    <property type="entry name" value="Homeodomain-like"/>
    <property type="match status" value="1"/>
</dbReference>
<feature type="compositionally biased region" description="Basic and acidic residues" evidence="2">
    <location>
        <begin position="263"/>
        <end position="295"/>
    </location>
</feature>
<accession>A0A7S3Z8U4</accession>
<dbReference type="Gene3D" id="1.10.10.60">
    <property type="entry name" value="Homeodomain-like"/>
    <property type="match status" value="2"/>
</dbReference>
<dbReference type="InterPro" id="IPR036869">
    <property type="entry name" value="J_dom_sf"/>
</dbReference>
<evidence type="ECO:0000259" key="4">
    <source>
        <dbReference type="PROSITE" id="PS50090"/>
    </source>
</evidence>
<evidence type="ECO:0000259" key="3">
    <source>
        <dbReference type="PROSITE" id="PS50076"/>
    </source>
</evidence>
<dbReference type="GO" id="GO:0005829">
    <property type="term" value="C:cytosol"/>
    <property type="evidence" value="ECO:0007669"/>
    <property type="project" value="TreeGrafter"/>
</dbReference>
<dbReference type="GO" id="GO:0051083">
    <property type="term" value="P:'de novo' cotranslational protein folding"/>
    <property type="evidence" value="ECO:0007669"/>
    <property type="project" value="InterPro"/>
</dbReference>
<evidence type="ECO:0008006" key="6">
    <source>
        <dbReference type="Google" id="ProtNLM"/>
    </source>
</evidence>
<feature type="coiled-coil region" evidence="1">
    <location>
        <begin position="341"/>
        <end position="385"/>
    </location>
</feature>
<dbReference type="InterPro" id="IPR054076">
    <property type="entry name" value="ZUO1-like_ZHD"/>
</dbReference>
<dbReference type="PROSITE" id="PS50076">
    <property type="entry name" value="DNAJ_2"/>
    <property type="match status" value="1"/>
</dbReference>
<gene>
    <name evidence="5" type="ORF">LGLO00237_LOCUS26801</name>
</gene>
<dbReference type="GO" id="GO:0030544">
    <property type="term" value="F:Hsp70 protein binding"/>
    <property type="evidence" value="ECO:0007669"/>
    <property type="project" value="InterPro"/>
</dbReference>
<dbReference type="InterPro" id="IPR009057">
    <property type="entry name" value="Homeodomain-like_sf"/>
</dbReference>
<feature type="domain" description="J" evidence="3">
    <location>
        <begin position="42"/>
        <end position="112"/>
    </location>
</feature>
<dbReference type="Pfam" id="PF23082">
    <property type="entry name" value="Myb_DNA-binding_2"/>
    <property type="match status" value="1"/>
</dbReference>
<dbReference type="CDD" id="cd00167">
    <property type="entry name" value="SANT"/>
    <property type="match status" value="1"/>
</dbReference>
<dbReference type="PRINTS" id="PR00625">
    <property type="entry name" value="JDOMAIN"/>
</dbReference>
<dbReference type="InterPro" id="IPR001005">
    <property type="entry name" value="SANT/Myb"/>
</dbReference>
<dbReference type="CDD" id="cd06257">
    <property type="entry name" value="DnaJ"/>
    <property type="match status" value="1"/>
</dbReference>
<dbReference type="Pfam" id="PF00249">
    <property type="entry name" value="Myb_DNA-binding"/>
    <property type="match status" value="1"/>
</dbReference>
<dbReference type="InterPro" id="IPR018253">
    <property type="entry name" value="DnaJ_domain_CS"/>
</dbReference>
<organism evidence="5">
    <name type="scientific">Lotharella globosa</name>
    <dbReference type="NCBI Taxonomy" id="91324"/>
    <lineage>
        <taxon>Eukaryota</taxon>
        <taxon>Sar</taxon>
        <taxon>Rhizaria</taxon>
        <taxon>Cercozoa</taxon>
        <taxon>Chlorarachniophyceae</taxon>
        <taxon>Lotharella</taxon>
    </lineage>
</organism>
<feature type="compositionally biased region" description="Basic residues" evidence="2">
    <location>
        <begin position="489"/>
        <end position="502"/>
    </location>
</feature>
<dbReference type="EMBL" id="HBIV01037673">
    <property type="protein sequence ID" value="CAE0675025.1"/>
    <property type="molecule type" value="Transcribed_RNA"/>
</dbReference>
<feature type="compositionally biased region" description="Basic and acidic residues" evidence="2">
    <location>
        <begin position="503"/>
        <end position="523"/>
    </location>
</feature>
<evidence type="ECO:0000313" key="5">
    <source>
        <dbReference type="EMBL" id="CAE0675025.1"/>
    </source>
</evidence>
<dbReference type="Pfam" id="PF21884">
    <property type="entry name" value="ZUO1-like_ZHD"/>
    <property type="match status" value="1"/>
</dbReference>
<reference evidence="5" key="1">
    <citation type="submission" date="2021-01" db="EMBL/GenBank/DDBJ databases">
        <authorList>
            <person name="Corre E."/>
            <person name="Pelletier E."/>
            <person name="Niang G."/>
            <person name="Scheremetjew M."/>
            <person name="Finn R."/>
            <person name="Kale V."/>
            <person name="Holt S."/>
            <person name="Cochrane G."/>
            <person name="Meng A."/>
            <person name="Brown T."/>
            <person name="Cohen L."/>
        </authorList>
    </citation>
    <scope>NUCLEOTIDE SEQUENCE</scope>
    <source>
        <strain evidence="5">CCCM811</strain>
    </source>
</reference>
<dbReference type="SUPFAM" id="SSF46565">
    <property type="entry name" value="Chaperone J-domain"/>
    <property type="match status" value="1"/>
</dbReference>
<dbReference type="InterPro" id="IPR001623">
    <property type="entry name" value="DnaJ_domain"/>
</dbReference>
<keyword evidence="1" id="KW-0175">Coiled coil</keyword>
<evidence type="ECO:0000256" key="1">
    <source>
        <dbReference type="SAM" id="Coils"/>
    </source>
</evidence>
<dbReference type="GO" id="GO:0043022">
    <property type="term" value="F:ribosome binding"/>
    <property type="evidence" value="ECO:0007669"/>
    <property type="project" value="InterPro"/>
</dbReference>
<dbReference type="GO" id="GO:0006450">
    <property type="term" value="P:regulation of translational fidelity"/>
    <property type="evidence" value="ECO:0007669"/>
    <property type="project" value="InterPro"/>
</dbReference>
<feature type="compositionally biased region" description="Basic and acidic residues" evidence="2">
    <location>
        <begin position="473"/>
        <end position="488"/>
    </location>
</feature>
<feature type="region of interest" description="Disordered" evidence="2">
    <location>
        <begin position="468"/>
        <end position="558"/>
    </location>
</feature>
<dbReference type="SMART" id="SM00271">
    <property type="entry name" value="DnaJ"/>
    <property type="match status" value="1"/>
</dbReference>